<dbReference type="Gene3D" id="3.40.50.300">
    <property type="entry name" value="P-loop containing nucleotide triphosphate hydrolases"/>
    <property type="match status" value="1"/>
</dbReference>
<dbReference type="SMART" id="SM00382">
    <property type="entry name" value="AAA"/>
    <property type="match status" value="1"/>
</dbReference>
<evidence type="ECO:0000256" key="3">
    <source>
        <dbReference type="ARBA" id="ARBA00022840"/>
    </source>
</evidence>
<sequence>MALPATDLCLAEGEILALMGPSGSGKTTLLDCVLGTRLPTSGRVTVLGVDLGGRSPSEVSRLRRRSIGIVAQNPQLLPELSVVENVAVALLFNGVPRRRALARGQAVLEEVGLSDAMTKRPGHLSGGEAQRVALARALAQDDVRLLVADEPTAALDEASVIATTDLLVGTARTRGVSVVVATHDRAVAARCDRVQMLRHGSLMTPS</sequence>
<dbReference type="PROSITE" id="PS50893">
    <property type="entry name" value="ABC_TRANSPORTER_2"/>
    <property type="match status" value="1"/>
</dbReference>
<gene>
    <name evidence="5" type="ORF">LEP48_12770</name>
</gene>
<feature type="domain" description="ABC transporter" evidence="4">
    <location>
        <begin position="1"/>
        <end position="206"/>
    </location>
</feature>
<dbReference type="EMBL" id="JAIXCQ010000008">
    <property type="protein sequence ID" value="MCA5894214.1"/>
    <property type="molecule type" value="Genomic_DNA"/>
</dbReference>
<comment type="caution">
    <text evidence="5">The sequence shown here is derived from an EMBL/GenBank/DDBJ whole genome shotgun (WGS) entry which is preliminary data.</text>
</comment>
<name>A0ABS7ZK40_9MICO</name>
<dbReference type="PANTHER" id="PTHR24220">
    <property type="entry name" value="IMPORT ATP-BINDING PROTEIN"/>
    <property type="match status" value="1"/>
</dbReference>
<dbReference type="CDD" id="cd03255">
    <property type="entry name" value="ABC_MJ0796_LolCDE_FtsE"/>
    <property type="match status" value="1"/>
</dbReference>
<dbReference type="GO" id="GO:0005524">
    <property type="term" value="F:ATP binding"/>
    <property type="evidence" value="ECO:0007669"/>
    <property type="project" value="UniProtKB-KW"/>
</dbReference>
<evidence type="ECO:0000313" key="5">
    <source>
        <dbReference type="EMBL" id="MCA5894214.1"/>
    </source>
</evidence>
<dbReference type="InterPro" id="IPR003439">
    <property type="entry name" value="ABC_transporter-like_ATP-bd"/>
</dbReference>
<dbReference type="InterPro" id="IPR017871">
    <property type="entry name" value="ABC_transporter-like_CS"/>
</dbReference>
<evidence type="ECO:0000256" key="2">
    <source>
        <dbReference type="ARBA" id="ARBA00022741"/>
    </source>
</evidence>
<proteinExistence type="predicted"/>
<dbReference type="InterPro" id="IPR017911">
    <property type="entry name" value="MacB-like_ATP-bd"/>
</dbReference>
<protein>
    <submittedName>
        <fullName evidence="5">ABC transporter ATP-binding protein</fullName>
    </submittedName>
</protein>
<keyword evidence="3 5" id="KW-0067">ATP-binding</keyword>
<dbReference type="RefSeq" id="WP_225566010.1">
    <property type="nucleotide sequence ID" value="NZ_JAIXCQ010000008.1"/>
</dbReference>
<organism evidence="5 6">
    <name type="scientific">Isoptericola luteus</name>
    <dbReference type="NCBI Taxonomy" id="2879484"/>
    <lineage>
        <taxon>Bacteria</taxon>
        <taxon>Bacillati</taxon>
        <taxon>Actinomycetota</taxon>
        <taxon>Actinomycetes</taxon>
        <taxon>Micrococcales</taxon>
        <taxon>Promicromonosporaceae</taxon>
        <taxon>Isoptericola</taxon>
    </lineage>
</organism>
<keyword evidence="1" id="KW-0813">Transport</keyword>
<dbReference type="SUPFAM" id="SSF52540">
    <property type="entry name" value="P-loop containing nucleoside triphosphate hydrolases"/>
    <property type="match status" value="1"/>
</dbReference>
<dbReference type="PROSITE" id="PS00211">
    <property type="entry name" value="ABC_TRANSPORTER_1"/>
    <property type="match status" value="1"/>
</dbReference>
<evidence type="ECO:0000313" key="6">
    <source>
        <dbReference type="Proteomes" id="UP001319870"/>
    </source>
</evidence>
<dbReference type="Pfam" id="PF00005">
    <property type="entry name" value="ABC_tran"/>
    <property type="match status" value="1"/>
</dbReference>
<keyword evidence="6" id="KW-1185">Reference proteome</keyword>
<reference evidence="5 6" key="1">
    <citation type="submission" date="2021-09" db="EMBL/GenBank/DDBJ databases">
        <title>Isoptericola luteus sp. nov., a novel bacterium isolated from Harbin, the capital city of Heilongjiang province.</title>
        <authorList>
            <person name="Li J."/>
        </authorList>
    </citation>
    <scope>NUCLEOTIDE SEQUENCE [LARGE SCALE GENOMIC DNA]</scope>
    <source>
        <strain evidence="5 6">NEAU-Y5</strain>
    </source>
</reference>
<keyword evidence="2" id="KW-0547">Nucleotide-binding</keyword>
<evidence type="ECO:0000256" key="1">
    <source>
        <dbReference type="ARBA" id="ARBA00022448"/>
    </source>
</evidence>
<dbReference type="PANTHER" id="PTHR24220:SF685">
    <property type="entry name" value="ABC TRANSPORTER RELATED"/>
    <property type="match status" value="1"/>
</dbReference>
<dbReference type="Proteomes" id="UP001319870">
    <property type="component" value="Unassembled WGS sequence"/>
</dbReference>
<dbReference type="InterPro" id="IPR015854">
    <property type="entry name" value="ABC_transpr_LolD-like"/>
</dbReference>
<evidence type="ECO:0000259" key="4">
    <source>
        <dbReference type="PROSITE" id="PS50893"/>
    </source>
</evidence>
<dbReference type="InterPro" id="IPR027417">
    <property type="entry name" value="P-loop_NTPase"/>
</dbReference>
<dbReference type="InterPro" id="IPR003593">
    <property type="entry name" value="AAA+_ATPase"/>
</dbReference>
<accession>A0ABS7ZK40</accession>